<protein>
    <submittedName>
        <fullName evidence="1">Uncharacterized protein</fullName>
    </submittedName>
</protein>
<dbReference type="EMBL" id="CP002100">
    <property type="protein sequence ID" value="ADN49532.1"/>
    <property type="molecule type" value="Genomic_DNA"/>
</dbReference>
<dbReference type="Proteomes" id="UP000006681">
    <property type="component" value="Chromosome"/>
</dbReference>
<dbReference type="InterPro" id="IPR036397">
    <property type="entry name" value="RNaseH_sf"/>
</dbReference>
<reference evidence="2" key="2">
    <citation type="journal article" date="2010" name="Stand. Genomic Sci.">
        <title>Complete genome sequence of Vulcanisaeta distributa type strain (IC-017T).</title>
        <authorList>
            <person name="Mavromatis K."/>
            <person name="Sikorski J."/>
            <person name="Pabst E."/>
            <person name="Teshima H."/>
            <person name="Lapidus A."/>
            <person name="Lucas S."/>
            <person name="Nolan M."/>
            <person name="Glavina Del Rio T."/>
            <person name="Cheng J."/>
            <person name="Bruce D."/>
            <person name="Goodwin L."/>
            <person name="Pitluck S."/>
            <person name="Liolios K."/>
            <person name="Ivanova N."/>
            <person name="Mikhailova N."/>
            <person name="Pati A."/>
            <person name="Chen A."/>
            <person name="Palaniappan K."/>
            <person name="Land M."/>
            <person name="Hauser L."/>
            <person name="Chang Y."/>
            <person name="Jeffries C."/>
            <person name="Rohde M."/>
            <person name="Spring S."/>
            <person name="Goker M."/>
            <person name="Wirth R."/>
            <person name="Woyke T."/>
            <person name="Bristow J."/>
            <person name="Eisen J."/>
            <person name="Markowitz V."/>
            <person name="Hugenholtz P."/>
            <person name="Klenk H."/>
            <person name="Kyrpides N."/>
        </authorList>
    </citation>
    <scope>NUCLEOTIDE SEQUENCE [LARGE SCALE GENOMIC DNA]</scope>
    <source>
        <strain evidence="2">DSM 14429 / JCM 11212 / NBRC 100878 / IC-017</strain>
    </source>
</reference>
<dbReference type="HOGENOM" id="CLU_1113926_0_0_2"/>
<dbReference type="KEGG" id="vdi:Vdis_0119"/>
<keyword evidence="2" id="KW-1185">Reference proteome</keyword>
<dbReference type="eggNOG" id="arCOG07730">
    <property type="taxonomic scope" value="Archaea"/>
</dbReference>
<gene>
    <name evidence="1" type="ordered locus">Vdis_0119</name>
</gene>
<accession>E1QSD9</accession>
<organism evidence="1 2">
    <name type="scientific">Vulcanisaeta distributa (strain DSM 14429 / JCM 11212 / NBRC 100878 / IC-017)</name>
    <dbReference type="NCBI Taxonomy" id="572478"/>
    <lineage>
        <taxon>Archaea</taxon>
        <taxon>Thermoproteota</taxon>
        <taxon>Thermoprotei</taxon>
        <taxon>Thermoproteales</taxon>
        <taxon>Thermoproteaceae</taxon>
        <taxon>Vulcanisaeta</taxon>
    </lineage>
</organism>
<name>E1QSD9_VULDI</name>
<dbReference type="GO" id="GO:0003676">
    <property type="term" value="F:nucleic acid binding"/>
    <property type="evidence" value="ECO:0007669"/>
    <property type="project" value="InterPro"/>
</dbReference>
<dbReference type="RefSeq" id="WP_013335257.1">
    <property type="nucleotide sequence ID" value="NC_014537.1"/>
</dbReference>
<dbReference type="STRING" id="572478.Vdis_0119"/>
<dbReference type="GeneID" id="9751035"/>
<evidence type="ECO:0000313" key="1">
    <source>
        <dbReference type="EMBL" id="ADN49532.1"/>
    </source>
</evidence>
<dbReference type="SUPFAM" id="SSF53098">
    <property type="entry name" value="Ribonuclease H-like"/>
    <property type="match status" value="1"/>
</dbReference>
<proteinExistence type="predicted"/>
<sequence length="249" mass="28439">MVFLLFDIETCPAGDTPSINDEVIGFGFRECGKDGKCYDNYIVTVSDYECNSISDCEGKILNTFLGKVDEYLRRAKEDVEKTNEKARGSGYSVLVIGWNIRSFDLPVLANRLYRQGLMKNIDEALELIGIKPHLIYLDLYDFIKSIIFPRTKINLEEVVNAASRCLKEGVVASHNEGEESKKSMLKMCRKIKGEFRGRLSDNDRNELGKYIKDRLTHDLNQLSILYKVLVSKINIKKCLMSELISIMKK</sequence>
<evidence type="ECO:0000313" key="2">
    <source>
        <dbReference type="Proteomes" id="UP000006681"/>
    </source>
</evidence>
<dbReference type="Gene3D" id="3.30.420.10">
    <property type="entry name" value="Ribonuclease H-like superfamily/Ribonuclease H"/>
    <property type="match status" value="1"/>
</dbReference>
<reference evidence="1 2" key="1">
    <citation type="journal article" date="2010" name="Stand. Genomic Sci.">
        <title>Complete genome sequence of Vulcanisaeta distributa type strain (IC-017).</title>
        <authorList>
            <person name="Mavromatis K."/>
            <person name="Sikorski J."/>
            <person name="Pabst E."/>
            <person name="Teshima H."/>
            <person name="Lapidus A."/>
            <person name="Lucas S."/>
            <person name="Nolan M."/>
            <person name="Glavina Del Rio T."/>
            <person name="Cheng J.F."/>
            <person name="Bruce D."/>
            <person name="Goodwin L."/>
            <person name="Pitluck S."/>
            <person name="Liolios K."/>
            <person name="Ivanova N."/>
            <person name="Mikhailova N."/>
            <person name="Pati A."/>
            <person name="Chen A."/>
            <person name="Palaniappan K."/>
            <person name="Land M."/>
            <person name="Hauser L."/>
            <person name="Chang Y.J."/>
            <person name="Jeffries C.D."/>
            <person name="Rohde M."/>
            <person name="Spring S."/>
            <person name="Goker M."/>
            <person name="Wirth R."/>
            <person name="Woyke T."/>
            <person name="Bristow J."/>
            <person name="Eisen J.A."/>
            <person name="Markowitz V."/>
            <person name="Hugenholtz P."/>
            <person name="Klenk H.P."/>
            <person name="Kyrpides N.C."/>
        </authorList>
    </citation>
    <scope>NUCLEOTIDE SEQUENCE [LARGE SCALE GENOMIC DNA]</scope>
    <source>
        <strain evidence="2">DSM 14429 / JCM 11212 / NBRC 100878 / IC-017</strain>
    </source>
</reference>
<dbReference type="InterPro" id="IPR012337">
    <property type="entry name" value="RNaseH-like_sf"/>
</dbReference>
<dbReference type="AlphaFoldDB" id="E1QSD9"/>